<comment type="similarity">
    <text evidence="8">Belongs to the ubiquitin D family.</text>
</comment>
<dbReference type="Pfam" id="PF00240">
    <property type="entry name" value="ubiquitin"/>
    <property type="match status" value="2"/>
</dbReference>
<dbReference type="RefSeq" id="XP_030875661.1">
    <property type="nucleotide sequence ID" value="XM_031019801.1"/>
</dbReference>
<feature type="domain" description="Ubiquitin-like" evidence="13">
    <location>
        <begin position="35"/>
        <end position="85"/>
    </location>
</feature>
<sequence length="167" mass="18775">MMRLRKPQHSLGVKVYSEEGTSMTFTANVNDRVKINEHVRAKTKVPVQDQVLLMGSKTLKPQRKLSSYGIDKETTIHLTLKVVKPSDEELPLFLVESGDEGQRHLLQVRRSSSVAQVKQMIETKTAIMPEKQIVTCNGKRLEDGKTMADYGIRGGNLLFLTDYFIGG</sequence>
<dbReference type="SMART" id="SM00213">
    <property type="entry name" value="UBQ"/>
    <property type="match status" value="2"/>
</dbReference>
<dbReference type="GO" id="GO:0070628">
    <property type="term" value="F:proteasome binding"/>
    <property type="evidence" value="ECO:0007669"/>
    <property type="project" value="InterPro"/>
</dbReference>
<dbReference type="GO" id="GO:0043123">
    <property type="term" value="P:positive regulation of canonical NF-kappaB signal transduction"/>
    <property type="evidence" value="ECO:0007669"/>
    <property type="project" value="TreeGrafter"/>
</dbReference>
<dbReference type="SUPFAM" id="SSF54236">
    <property type="entry name" value="Ubiquitin-like"/>
    <property type="match status" value="2"/>
</dbReference>
<dbReference type="AlphaFoldDB" id="A0A7F8Q562"/>
<dbReference type="Gene3D" id="3.10.20.90">
    <property type="entry name" value="Phosphatidylinositol 3-kinase Catalytic Subunit, Chain A, domain 1"/>
    <property type="match status" value="2"/>
</dbReference>
<evidence type="ECO:0000256" key="9">
    <source>
        <dbReference type="ARBA" id="ARBA00064413"/>
    </source>
</evidence>
<evidence type="ECO:0000313" key="14">
    <source>
        <dbReference type="Proteomes" id="UP000245341"/>
    </source>
</evidence>
<dbReference type="InterPro" id="IPR042969">
    <property type="entry name" value="Ubiquitin_D"/>
</dbReference>
<accession>A0A7F8Q562</accession>
<evidence type="ECO:0000256" key="7">
    <source>
        <dbReference type="ARBA" id="ARBA00023242"/>
    </source>
</evidence>
<dbReference type="CTD" id="10537"/>
<dbReference type="Proteomes" id="UP000245341">
    <property type="component" value="Unplaced"/>
</dbReference>
<evidence type="ECO:0000256" key="12">
    <source>
        <dbReference type="ARBA" id="ARBA00077404"/>
    </source>
</evidence>
<evidence type="ECO:0000256" key="8">
    <source>
        <dbReference type="ARBA" id="ARBA00060848"/>
    </source>
</evidence>
<comment type="subcellular location">
    <subcellularLocation>
        <location evidence="2">Cytoplasm</location>
    </subcellularLocation>
    <subcellularLocation>
        <location evidence="1">Nucleus</location>
    </subcellularLocation>
</comment>
<evidence type="ECO:0000256" key="1">
    <source>
        <dbReference type="ARBA" id="ARBA00004123"/>
    </source>
</evidence>
<proteinExistence type="inferred from homology"/>
<dbReference type="CDD" id="cd17053">
    <property type="entry name" value="Ubl2_FAT10"/>
    <property type="match status" value="1"/>
</dbReference>
<evidence type="ECO:0000256" key="2">
    <source>
        <dbReference type="ARBA" id="ARBA00004496"/>
    </source>
</evidence>
<dbReference type="PRINTS" id="PR00348">
    <property type="entry name" value="UBIQUITIN"/>
</dbReference>
<keyword evidence="6" id="KW-0007">Acetylation</keyword>
<dbReference type="GO" id="GO:0006511">
    <property type="term" value="P:ubiquitin-dependent protein catabolic process"/>
    <property type="evidence" value="ECO:0007669"/>
    <property type="project" value="TreeGrafter"/>
</dbReference>
<evidence type="ECO:0000256" key="4">
    <source>
        <dbReference type="ARBA" id="ARBA00022737"/>
    </source>
</evidence>
<dbReference type="GO" id="GO:0016567">
    <property type="term" value="P:protein ubiquitination"/>
    <property type="evidence" value="ECO:0007669"/>
    <property type="project" value="TreeGrafter"/>
</dbReference>
<dbReference type="GO" id="GO:0043065">
    <property type="term" value="P:positive regulation of apoptotic process"/>
    <property type="evidence" value="ECO:0007669"/>
    <property type="project" value="TreeGrafter"/>
</dbReference>
<dbReference type="PANTHER" id="PTHR47731:SF1">
    <property type="entry name" value="UBIQUITIN D"/>
    <property type="match status" value="1"/>
</dbReference>
<keyword evidence="5" id="KW-0833">Ubl conjugation pathway</keyword>
<evidence type="ECO:0000256" key="10">
    <source>
        <dbReference type="ARBA" id="ARBA00068535"/>
    </source>
</evidence>
<dbReference type="GO" id="GO:0034341">
    <property type="term" value="P:response to type II interferon"/>
    <property type="evidence" value="ECO:0007669"/>
    <property type="project" value="TreeGrafter"/>
</dbReference>
<dbReference type="GO" id="GO:0005737">
    <property type="term" value="C:cytoplasm"/>
    <property type="evidence" value="ECO:0007669"/>
    <property type="project" value="UniProtKB-SubCell"/>
</dbReference>
<comment type="subunit">
    <text evidence="9">Interacts directly with the 26S proteasome. Interacts with NUB1; this interaction facilitates the linking of UBD-conjugated target protein to the proteasome complex and accelerates its own degradation and that of its conjugates. Interacts (via ubiquitin-like 1 domain) with the spindle checkpoint protein MAD2L1 during mitosis. Present in aggresomes of proteasome inhibited cells. Interacts with HDAC6 under proteasome impairment conditions. Forms a thioester with UBA6 in cells stimulated with tumor necrosis factor-alpha (TNFa) and interferon-gamma (IFNg). Interacts with SQSTM1 and TP53/p53.</text>
</comment>
<keyword evidence="3" id="KW-0963">Cytoplasm</keyword>
<evidence type="ECO:0000259" key="13">
    <source>
        <dbReference type="PROSITE" id="PS50053"/>
    </source>
</evidence>
<keyword evidence="14" id="KW-1185">Reference proteome</keyword>
<evidence type="ECO:0000256" key="5">
    <source>
        <dbReference type="ARBA" id="ARBA00022786"/>
    </source>
</evidence>
<protein>
    <recommendedName>
        <fullName evidence="10">Ubiquitin D</fullName>
    </recommendedName>
    <alternativeName>
        <fullName evidence="12">Diubiquitin</fullName>
    </alternativeName>
    <alternativeName>
        <fullName evidence="11">Ubiquitin-like protein FAT10</fullName>
    </alternativeName>
</protein>
<evidence type="ECO:0000313" key="15">
    <source>
        <dbReference type="RefSeq" id="XP_030875661.1"/>
    </source>
</evidence>
<dbReference type="InterPro" id="IPR000626">
    <property type="entry name" value="Ubiquitin-like_dom"/>
</dbReference>
<dbReference type="OrthoDB" id="428577at2759"/>
<evidence type="ECO:0000256" key="11">
    <source>
        <dbReference type="ARBA" id="ARBA00077122"/>
    </source>
</evidence>
<dbReference type="PANTHER" id="PTHR47731">
    <property type="entry name" value="UBIQUITIN D"/>
    <property type="match status" value="1"/>
</dbReference>
<dbReference type="InterPro" id="IPR029071">
    <property type="entry name" value="Ubiquitin-like_domsf"/>
</dbReference>
<dbReference type="PROSITE" id="PS50053">
    <property type="entry name" value="UBIQUITIN_2"/>
    <property type="match status" value="2"/>
</dbReference>
<keyword evidence="4" id="KW-0677">Repeat</keyword>
<keyword evidence="7" id="KW-0539">Nucleus</keyword>
<reference evidence="15" key="1">
    <citation type="submission" date="2025-08" db="UniProtKB">
        <authorList>
            <consortium name="RefSeq"/>
        </authorList>
    </citation>
    <scope>IDENTIFICATION</scope>
    <source>
        <tissue evidence="15">Liver</tissue>
    </source>
</reference>
<dbReference type="GO" id="GO:0034612">
    <property type="term" value="P:response to tumor necrosis factor"/>
    <property type="evidence" value="ECO:0007669"/>
    <property type="project" value="InterPro"/>
</dbReference>
<organism evidence="14 15">
    <name type="scientific">Leptonychotes weddellii</name>
    <name type="common">Weddell seal</name>
    <name type="synonym">Otaria weddellii</name>
    <dbReference type="NCBI Taxonomy" id="9713"/>
    <lineage>
        <taxon>Eukaryota</taxon>
        <taxon>Metazoa</taxon>
        <taxon>Chordata</taxon>
        <taxon>Craniata</taxon>
        <taxon>Vertebrata</taxon>
        <taxon>Euteleostomi</taxon>
        <taxon>Mammalia</taxon>
        <taxon>Eutheria</taxon>
        <taxon>Laurasiatheria</taxon>
        <taxon>Carnivora</taxon>
        <taxon>Caniformia</taxon>
        <taxon>Pinnipedia</taxon>
        <taxon>Phocidae</taxon>
        <taxon>Monachinae</taxon>
        <taxon>Lobodontini</taxon>
        <taxon>Leptonychotes</taxon>
    </lineage>
</organism>
<evidence type="ECO:0000256" key="3">
    <source>
        <dbReference type="ARBA" id="ARBA00022490"/>
    </source>
</evidence>
<name>A0A7F8Q562_LEPWE</name>
<dbReference type="FunFam" id="3.10.20.90:FF:000234">
    <property type="entry name" value="Ubiquitin D"/>
    <property type="match status" value="1"/>
</dbReference>
<dbReference type="GO" id="GO:0005634">
    <property type="term" value="C:nucleus"/>
    <property type="evidence" value="ECO:0007669"/>
    <property type="project" value="UniProtKB-SubCell"/>
</dbReference>
<gene>
    <name evidence="15" type="primary">UBD</name>
</gene>
<evidence type="ECO:0000256" key="6">
    <source>
        <dbReference type="ARBA" id="ARBA00022990"/>
    </source>
</evidence>
<dbReference type="FunFam" id="3.10.20.90:FF:000249">
    <property type="entry name" value="Ubiquitin D"/>
    <property type="match status" value="1"/>
</dbReference>
<dbReference type="InterPro" id="IPR019956">
    <property type="entry name" value="Ubiquitin_dom"/>
</dbReference>
<feature type="domain" description="Ubiquitin-like" evidence="13">
    <location>
        <begin position="76"/>
        <end position="167"/>
    </location>
</feature>
<dbReference type="GeneID" id="102741141"/>